<dbReference type="PANTHER" id="PTHR36203:SF1">
    <property type="entry name" value="ASCORBATE-SPECIFIC PTS SYSTEM EIIA COMPONENT"/>
    <property type="match status" value="1"/>
</dbReference>
<name>A0ABT2GKC2_9MICO</name>
<dbReference type="EMBL" id="JANLCM010000001">
    <property type="protein sequence ID" value="MCS5716666.1"/>
    <property type="molecule type" value="Genomic_DNA"/>
</dbReference>
<evidence type="ECO:0000256" key="9">
    <source>
        <dbReference type="ARBA" id="ARBA00041175"/>
    </source>
</evidence>
<evidence type="ECO:0000256" key="4">
    <source>
        <dbReference type="ARBA" id="ARBA00022553"/>
    </source>
</evidence>
<keyword evidence="6" id="KW-0598">Phosphotransferase system</keyword>
<dbReference type="PROSITE" id="PS51094">
    <property type="entry name" value="PTS_EIIA_TYPE_2"/>
    <property type="match status" value="1"/>
</dbReference>
<dbReference type="InterPro" id="IPR002178">
    <property type="entry name" value="PTS_EIIA_type-2_dom"/>
</dbReference>
<evidence type="ECO:0000256" key="3">
    <source>
        <dbReference type="ARBA" id="ARBA00022490"/>
    </source>
</evidence>
<dbReference type="Proteomes" id="UP001165584">
    <property type="component" value="Unassembled WGS sequence"/>
</dbReference>
<comment type="function">
    <text evidence="8">The phosphoenolpyruvate-dependent sugar phosphotransferase system (sugar PTS), a major carbohydrate active transport system, catalyzes the phosphorylation of incoming sugar substrates concomitantly with their translocation across the cell membrane. The enzyme II UlaABC PTS system is involved in ascorbate transport.</text>
</comment>
<feature type="domain" description="PTS EIIA type-2" evidence="11">
    <location>
        <begin position="9"/>
        <end position="152"/>
    </location>
</feature>
<keyword evidence="4" id="KW-0597">Phosphoprotein</keyword>
<evidence type="ECO:0000259" key="11">
    <source>
        <dbReference type="PROSITE" id="PS51094"/>
    </source>
</evidence>
<comment type="subcellular location">
    <subcellularLocation>
        <location evidence="1">Cytoplasm</location>
    </subcellularLocation>
</comment>
<dbReference type="InterPro" id="IPR016152">
    <property type="entry name" value="PTrfase/Anion_transptr"/>
</dbReference>
<keyword evidence="13" id="KW-1185">Reference proteome</keyword>
<dbReference type="InterPro" id="IPR051351">
    <property type="entry name" value="Ascorbate-PTS_EIIA_comp"/>
</dbReference>
<evidence type="ECO:0000313" key="13">
    <source>
        <dbReference type="Proteomes" id="UP001165584"/>
    </source>
</evidence>
<evidence type="ECO:0000313" key="12">
    <source>
        <dbReference type="EMBL" id="MCS5716666.1"/>
    </source>
</evidence>
<dbReference type="Gene3D" id="3.40.930.10">
    <property type="entry name" value="Mannitol-specific EII, Chain A"/>
    <property type="match status" value="1"/>
</dbReference>
<dbReference type="Pfam" id="PF00359">
    <property type="entry name" value="PTS_EIIA_2"/>
    <property type="match status" value="1"/>
</dbReference>
<keyword evidence="7" id="KW-0418">Kinase</keyword>
<evidence type="ECO:0000256" key="5">
    <source>
        <dbReference type="ARBA" id="ARBA00022679"/>
    </source>
</evidence>
<gene>
    <name evidence="12" type="ORF">N1027_00775</name>
</gene>
<comment type="caution">
    <text evidence="12">The sequence shown here is derived from an EMBL/GenBank/DDBJ whole genome shotgun (WGS) entry which is preliminary data.</text>
</comment>
<sequence length="158" mass="16101">MSFPLPSLDHLPDPAIALKATATDWRSAVRVAADALEAAGYADASYGDRMITLVEEYGPYIVIAPGLAMAHARPGADVHAPGLALVTLAEPVNFGHAHNDPVSVVIGLAATEADQHVASVAALANVFNDETIVPALAAAGSCDEIRRLLGAAAGADLS</sequence>
<evidence type="ECO:0000256" key="1">
    <source>
        <dbReference type="ARBA" id="ARBA00004496"/>
    </source>
</evidence>
<dbReference type="RefSeq" id="WP_259504000.1">
    <property type="nucleotide sequence ID" value="NZ_JANLCM010000001.1"/>
</dbReference>
<keyword evidence="5" id="KW-0808">Transferase</keyword>
<dbReference type="SUPFAM" id="SSF55804">
    <property type="entry name" value="Phoshotransferase/anion transport protein"/>
    <property type="match status" value="1"/>
</dbReference>
<protein>
    <recommendedName>
        <fullName evidence="9">Ascorbate-specific PTS system EIIA component</fullName>
    </recommendedName>
    <alternativeName>
        <fullName evidence="10">Ascorbate-specific phosphotransferase enzyme IIA component</fullName>
    </alternativeName>
</protein>
<organism evidence="12 13">
    <name type="scientific">Herbiconiux aconitum</name>
    <dbReference type="NCBI Taxonomy" id="2970913"/>
    <lineage>
        <taxon>Bacteria</taxon>
        <taxon>Bacillati</taxon>
        <taxon>Actinomycetota</taxon>
        <taxon>Actinomycetes</taxon>
        <taxon>Micrococcales</taxon>
        <taxon>Microbacteriaceae</taxon>
        <taxon>Herbiconiux</taxon>
    </lineage>
</organism>
<evidence type="ECO:0000256" key="8">
    <source>
        <dbReference type="ARBA" id="ARBA00037387"/>
    </source>
</evidence>
<evidence type="ECO:0000256" key="10">
    <source>
        <dbReference type="ARBA" id="ARBA00042072"/>
    </source>
</evidence>
<keyword evidence="2" id="KW-0813">Transport</keyword>
<keyword evidence="12" id="KW-0762">Sugar transport</keyword>
<dbReference type="CDD" id="cd00211">
    <property type="entry name" value="PTS_IIA_fru"/>
    <property type="match status" value="1"/>
</dbReference>
<reference evidence="12" key="1">
    <citation type="submission" date="2022-08" db="EMBL/GenBank/DDBJ databases">
        <authorList>
            <person name="Deng Y."/>
            <person name="Han X.-F."/>
            <person name="Zhang Y.-Q."/>
        </authorList>
    </citation>
    <scope>NUCLEOTIDE SEQUENCE</scope>
    <source>
        <strain evidence="12">CPCC 205763</strain>
    </source>
</reference>
<evidence type="ECO:0000256" key="7">
    <source>
        <dbReference type="ARBA" id="ARBA00022777"/>
    </source>
</evidence>
<proteinExistence type="predicted"/>
<evidence type="ECO:0000256" key="2">
    <source>
        <dbReference type="ARBA" id="ARBA00022448"/>
    </source>
</evidence>
<dbReference type="PANTHER" id="PTHR36203">
    <property type="entry name" value="ASCORBATE-SPECIFIC PTS SYSTEM EIIA COMPONENT"/>
    <property type="match status" value="1"/>
</dbReference>
<keyword evidence="3" id="KW-0963">Cytoplasm</keyword>
<accession>A0ABT2GKC2</accession>
<evidence type="ECO:0000256" key="6">
    <source>
        <dbReference type="ARBA" id="ARBA00022683"/>
    </source>
</evidence>